<keyword evidence="7" id="KW-0449">Lipoprotein</keyword>
<dbReference type="Proteomes" id="UP000243308">
    <property type="component" value="Unassembled WGS sequence"/>
</dbReference>
<dbReference type="Pfam" id="PF01529">
    <property type="entry name" value="DHHC"/>
    <property type="match status" value="1"/>
</dbReference>
<evidence type="ECO:0000256" key="1">
    <source>
        <dbReference type="ARBA" id="ARBA00004141"/>
    </source>
</evidence>
<feature type="domain" description="Palmitoyltransferase DHHC" evidence="12">
    <location>
        <begin position="234"/>
        <end position="370"/>
    </location>
</feature>
<dbReference type="EMBL" id="KN042431">
    <property type="protein sequence ID" value="KFH62519.1"/>
    <property type="molecule type" value="Genomic_DNA"/>
</dbReference>
<evidence type="ECO:0000256" key="9">
    <source>
        <dbReference type="ARBA" id="ARBA00048048"/>
    </source>
</evidence>
<evidence type="ECO:0000256" key="5">
    <source>
        <dbReference type="ARBA" id="ARBA00023136"/>
    </source>
</evidence>
<feature type="transmembrane region" description="Helical" evidence="10">
    <location>
        <begin position="280"/>
        <end position="307"/>
    </location>
</feature>
<dbReference type="OrthoDB" id="9909019at2759"/>
<comment type="domain">
    <text evidence="10">The DHHC domain is required for palmitoyltransferase activity.</text>
</comment>
<keyword evidence="14" id="KW-1185">Reference proteome</keyword>
<dbReference type="AlphaFoldDB" id="A0A086TKP2"/>
<feature type="transmembrane region" description="Helical" evidence="10">
    <location>
        <begin position="76"/>
        <end position="95"/>
    </location>
</feature>
<dbReference type="GO" id="GO:0005783">
    <property type="term" value="C:endoplasmic reticulum"/>
    <property type="evidence" value="ECO:0007669"/>
    <property type="project" value="TreeGrafter"/>
</dbReference>
<accession>A0A086TKP2</accession>
<reference evidence="13 14" key="1">
    <citation type="submission" date="2011-02" db="EMBL/GenBank/DDBJ databases">
        <title>The Genome Sequence of Mortierella verticillata NRRL 6337.</title>
        <authorList>
            <consortium name="The Broad Institute Genome Sequencing Platform"/>
            <person name="Russ C."/>
            <person name="Cuomo C."/>
            <person name="Burger G."/>
            <person name="Gray M.W."/>
            <person name="Holland P.W.H."/>
            <person name="King N."/>
            <person name="Lang F.B.F."/>
            <person name="Roger A.J."/>
            <person name="Ruiz-Trillo I."/>
            <person name="Young S.K."/>
            <person name="Zeng Q."/>
            <person name="Gargeya S."/>
            <person name="Alvarado L."/>
            <person name="Berlin A."/>
            <person name="Chapman S.B."/>
            <person name="Chen Z."/>
            <person name="Freedman E."/>
            <person name="Gellesch M."/>
            <person name="Goldberg J."/>
            <person name="Griggs A."/>
            <person name="Gujja S."/>
            <person name="Heilman E."/>
            <person name="Heiman D."/>
            <person name="Howarth C."/>
            <person name="Mehta T."/>
            <person name="Neiman D."/>
            <person name="Pearson M."/>
            <person name="Roberts A."/>
            <person name="Saif S."/>
            <person name="Shea T."/>
            <person name="Shenoy N."/>
            <person name="Sisk P."/>
            <person name="Stolte C."/>
            <person name="Sykes S."/>
            <person name="White J."/>
            <person name="Yandava C."/>
            <person name="Haas B."/>
            <person name="Nusbaum C."/>
            <person name="Birren B."/>
        </authorList>
    </citation>
    <scope>NUCLEOTIDE SEQUENCE [LARGE SCALE GENOMIC DNA]</scope>
    <source>
        <strain evidence="13 14">NRRL 6337</strain>
    </source>
</reference>
<evidence type="ECO:0000256" key="2">
    <source>
        <dbReference type="ARBA" id="ARBA00022679"/>
    </source>
</evidence>
<evidence type="ECO:0000259" key="12">
    <source>
        <dbReference type="Pfam" id="PF01529"/>
    </source>
</evidence>
<evidence type="ECO:0000256" key="4">
    <source>
        <dbReference type="ARBA" id="ARBA00022989"/>
    </source>
</evidence>
<keyword evidence="4 10" id="KW-1133">Transmembrane helix</keyword>
<protein>
    <recommendedName>
        <fullName evidence="10">Palmitoyltransferase</fullName>
        <ecNumber evidence="10">2.3.1.225</ecNumber>
    </recommendedName>
</protein>
<comment type="subcellular location">
    <subcellularLocation>
        <location evidence="1">Membrane</location>
        <topology evidence="1">Multi-pass membrane protein</topology>
    </subcellularLocation>
</comment>
<dbReference type="EC" id="2.3.1.225" evidence="10"/>
<dbReference type="GO" id="GO:0019706">
    <property type="term" value="F:protein-cysteine S-palmitoyltransferase activity"/>
    <property type="evidence" value="ECO:0007669"/>
    <property type="project" value="UniProtKB-EC"/>
</dbReference>
<evidence type="ECO:0000256" key="8">
    <source>
        <dbReference type="ARBA" id="ARBA00023315"/>
    </source>
</evidence>
<dbReference type="PANTHER" id="PTHR22883:SF147">
    <property type="entry name" value="PALMITOYLTRANSFERASE"/>
    <property type="match status" value="1"/>
</dbReference>
<evidence type="ECO:0000313" key="14">
    <source>
        <dbReference type="Proteomes" id="UP000243308"/>
    </source>
</evidence>
<keyword evidence="8 10" id="KW-0012">Acyltransferase</keyword>
<evidence type="ECO:0000256" key="11">
    <source>
        <dbReference type="SAM" id="MobiDB-lite"/>
    </source>
</evidence>
<gene>
    <name evidence="13" type="ORF">MVEG_11912</name>
</gene>
<keyword evidence="6" id="KW-0564">Palmitate</keyword>
<dbReference type="PROSITE" id="PS50216">
    <property type="entry name" value="DHHC"/>
    <property type="match status" value="1"/>
</dbReference>
<dbReference type="PANTHER" id="PTHR22883">
    <property type="entry name" value="ZINC FINGER DHHC DOMAIN CONTAINING PROTEIN"/>
    <property type="match status" value="1"/>
</dbReference>
<evidence type="ECO:0000256" key="6">
    <source>
        <dbReference type="ARBA" id="ARBA00023139"/>
    </source>
</evidence>
<dbReference type="InterPro" id="IPR039859">
    <property type="entry name" value="PFA4/ZDH16/20/ERF2-like"/>
</dbReference>
<keyword evidence="2 10" id="KW-0808">Transferase</keyword>
<comment type="similarity">
    <text evidence="10">Belongs to the DHHC palmitoyltransferase family.</text>
</comment>
<dbReference type="InterPro" id="IPR001594">
    <property type="entry name" value="Palmitoyltrfase_DHHC"/>
</dbReference>
<dbReference type="GO" id="GO:0006612">
    <property type="term" value="P:protein targeting to membrane"/>
    <property type="evidence" value="ECO:0007669"/>
    <property type="project" value="TreeGrafter"/>
</dbReference>
<proteinExistence type="inferred from homology"/>
<dbReference type="GO" id="GO:0005794">
    <property type="term" value="C:Golgi apparatus"/>
    <property type="evidence" value="ECO:0007669"/>
    <property type="project" value="TreeGrafter"/>
</dbReference>
<feature type="transmembrane region" description="Helical" evidence="10">
    <location>
        <begin position="107"/>
        <end position="127"/>
    </location>
</feature>
<evidence type="ECO:0000256" key="3">
    <source>
        <dbReference type="ARBA" id="ARBA00022692"/>
    </source>
</evidence>
<sequence>MTQEGSGTVTVVDFKVHPSALAGTGNAGSQARVPSMTALAAAQHAAALASQDTQASDDDDPPAGCFLDLVSRSLPLLLTAGIVYIYYVYTFRVCVDYILRTQHNKTLAYIYLGVFNTFTVLFFVSYYRSIFRSPGSPLKPPVRRPMPPVPPTTTPFQPQRMAKTISRPMEETFANPSDDIPDTTPLLRTARTKGFYQSTSRTIASGLDSVINIGSRSHEESPIATLSISKRDGRPRWCDICKIVKPDRCHHCSECDRCVLRMDHHCPWVNGCIGYNNHKFFYLFILYGSVLAVWVVATMIPLLISALRNCERDFTRAIFIQETDLMGCYFDFQWPLITVISLLLALMIISFTVAHTACILQNRTTIESLQGVRSTYIRVQYKKQDDSATVASLGSSDGLASSSSTVVVPPGPDFNVVLVQQGEQLWDRGSWLANWKSIMGPSWWLWFIPYGNTMGDGIHDVYNDKVHQRIVNEALAQARAQSSVHNDEHRVSFNATYSLEDGHHHRYEYLHSRGSPITHSHATGIQDRHTHDHYDVSRASPVYIDHSAEDSEASVGSMGRSLPTPHSSPRFAPLE</sequence>
<comment type="catalytic activity">
    <reaction evidence="9 10">
        <text>L-cysteinyl-[protein] + hexadecanoyl-CoA = S-hexadecanoyl-L-cysteinyl-[protein] + CoA</text>
        <dbReference type="Rhea" id="RHEA:36683"/>
        <dbReference type="Rhea" id="RHEA-COMP:10131"/>
        <dbReference type="Rhea" id="RHEA-COMP:11032"/>
        <dbReference type="ChEBI" id="CHEBI:29950"/>
        <dbReference type="ChEBI" id="CHEBI:57287"/>
        <dbReference type="ChEBI" id="CHEBI:57379"/>
        <dbReference type="ChEBI" id="CHEBI:74151"/>
        <dbReference type="EC" id="2.3.1.225"/>
    </reaction>
</comment>
<feature type="transmembrane region" description="Helical" evidence="10">
    <location>
        <begin position="328"/>
        <end position="354"/>
    </location>
</feature>
<organism evidence="13 14">
    <name type="scientific">Podila verticillata NRRL 6337</name>
    <dbReference type="NCBI Taxonomy" id="1069443"/>
    <lineage>
        <taxon>Eukaryota</taxon>
        <taxon>Fungi</taxon>
        <taxon>Fungi incertae sedis</taxon>
        <taxon>Mucoromycota</taxon>
        <taxon>Mortierellomycotina</taxon>
        <taxon>Mortierellomycetes</taxon>
        <taxon>Mortierellales</taxon>
        <taxon>Mortierellaceae</taxon>
        <taxon>Podila</taxon>
    </lineage>
</organism>
<name>A0A086TKP2_9FUNG</name>
<keyword evidence="5 10" id="KW-0472">Membrane</keyword>
<evidence type="ECO:0000256" key="7">
    <source>
        <dbReference type="ARBA" id="ARBA00023288"/>
    </source>
</evidence>
<feature type="region of interest" description="Disordered" evidence="11">
    <location>
        <begin position="549"/>
        <end position="575"/>
    </location>
</feature>
<dbReference type="GO" id="GO:0016020">
    <property type="term" value="C:membrane"/>
    <property type="evidence" value="ECO:0007669"/>
    <property type="project" value="UniProtKB-SubCell"/>
</dbReference>
<keyword evidence="3 10" id="KW-0812">Transmembrane</keyword>
<evidence type="ECO:0000313" key="13">
    <source>
        <dbReference type="EMBL" id="KFH62519.1"/>
    </source>
</evidence>
<evidence type="ECO:0000256" key="10">
    <source>
        <dbReference type="RuleBase" id="RU079119"/>
    </source>
</evidence>